<dbReference type="InterPro" id="IPR038726">
    <property type="entry name" value="PDDEXK_AddAB-type"/>
</dbReference>
<dbReference type="RefSeq" id="WP_159428217.1">
    <property type="nucleotide sequence ID" value="NZ_FOKY01000018.1"/>
</dbReference>
<dbReference type="Pfam" id="PF21445">
    <property type="entry name" value="ADDB_N"/>
    <property type="match status" value="1"/>
</dbReference>
<evidence type="ECO:0000313" key="3">
    <source>
        <dbReference type="EMBL" id="SFB90362.1"/>
    </source>
</evidence>
<dbReference type="OrthoDB" id="8343at2"/>
<dbReference type="InterPro" id="IPR027417">
    <property type="entry name" value="P-loop_NTPase"/>
</dbReference>
<evidence type="ECO:0000259" key="1">
    <source>
        <dbReference type="Pfam" id="PF12705"/>
    </source>
</evidence>
<feature type="domain" description="ATP-dependent helicase/deoxyribonuclease subunit B N-terminal" evidence="2">
    <location>
        <begin position="4"/>
        <end position="218"/>
    </location>
</feature>
<keyword evidence="3" id="KW-0547">Nucleotide-binding</keyword>
<accession>A0A1I1EUJ9</accession>
<dbReference type="EMBL" id="FOKY01000018">
    <property type="protein sequence ID" value="SFB90362.1"/>
    <property type="molecule type" value="Genomic_DNA"/>
</dbReference>
<dbReference type="Proteomes" id="UP000240042">
    <property type="component" value="Unassembled WGS sequence"/>
</dbReference>
<gene>
    <name evidence="3" type="ORF">SAMN02745150_01255</name>
</gene>
<dbReference type="Gene3D" id="3.90.320.10">
    <property type="match status" value="1"/>
</dbReference>
<protein>
    <submittedName>
        <fullName evidence="3">ATP-dependent helicase/DNAse subunit B</fullName>
    </submittedName>
</protein>
<dbReference type="Gene3D" id="3.40.50.300">
    <property type="entry name" value="P-loop containing nucleotide triphosphate hydrolases"/>
    <property type="match status" value="2"/>
</dbReference>
<proteinExistence type="predicted"/>
<organism evidence="3 4">
    <name type="scientific">Brevinema andersonii</name>
    <dbReference type="NCBI Taxonomy" id="34097"/>
    <lineage>
        <taxon>Bacteria</taxon>
        <taxon>Pseudomonadati</taxon>
        <taxon>Spirochaetota</taxon>
        <taxon>Spirochaetia</taxon>
        <taxon>Brevinematales</taxon>
        <taxon>Brevinemataceae</taxon>
        <taxon>Brevinema</taxon>
    </lineage>
</organism>
<keyword evidence="3" id="KW-0067">ATP-binding</keyword>
<dbReference type="SUPFAM" id="SSF52540">
    <property type="entry name" value="P-loop containing nucleoside triphosphate hydrolases"/>
    <property type="match status" value="2"/>
</dbReference>
<dbReference type="InterPro" id="IPR049035">
    <property type="entry name" value="ADDB_N"/>
</dbReference>
<dbReference type="InterPro" id="IPR011604">
    <property type="entry name" value="PDDEXK-like_dom_sf"/>
</dbReference>
<evidence type="ECO:0000313" key="4">
    <source>
        <dbReference type="Proteomes" id="UP000240042"/>
    </source>
</evidence>
<sequence>MKILLGDFGSGKSTAILKEAITCLKNKENIWIVVPSRHQKDALLLNIMQNLGVLVGSPILTFNDLKRKLNLYLPHSISNFEKFVIISSIIQRQEKKFRFFKDINKRPEIIKMIYRLISSLREQNIQVLPIIKLLEDKIHDLNLILESYRHELLQHQIYDQKLEIDILTENIQANKIKNLPQHIYIDGFIDFTPLQFKLLTTFIKYLEQQGTQVTMTLLSTDHTLCTNILHQIIKQFPNAEIKYLSSTCQNILSSSFLKKESIASPIKITEIQAFGRYKEVQEVANQIKKLCLFENYELNDILIITDQYNTYFPILTSIFNKFNLPFVFSKDELLSQNPLIIFIKKCLLLAQAPLTHETLDYFAQSNYIRSDLRYTFGQAAHLLPFPLQGNCEAWEEAIENHIHNDPENNDIEQLYRLKDAIQQLSNHFFILADHKEHSVEEYIRYIISILNFFGLQNILTNPSDTKNSLLEETINRDSAALDKLKEIFTELQSILAKIRPSNLNWKSFMFYFTAIIDETRYRLFNFKQNILRIVSADDARGLFAKTVFVLGMNESLFPSLPRHELFDNQDKNHLNQISKKILGKNLWQTDTDLLSKEKLMFASILSRATEQIFFSHTPIDEKGNYYIISNFLSNLLKYQTEFKRIPETNNTNSDPYWINPEIFLSKTNINQIFAHELIPLSSIKTEKNIKVEQIYQYIKNIAYANMQFDLDRSPPNNIKIFFGQLSKNSQSTMIYQGDIITISPTRLERLGRCRYQGLLQDIWKLKKRTLPQYTPKTADYGTLYHNILEQYLKIEPKTFDPLLLKTIIDEYISISHQEKFFRLDYNYIFYILSTFLQTQESQISQQQDICFLELQSGENPLIKDSVIINNKNFLIKSRIDRVNRDKISGNYHIIDYKKKGISSYKQYQKIPFSLFQGFIYGIILIENGFTPINSINYFFLEKNQKFEEIPSKIFPTISSLQEFKIKELIQLIDLVSEGNFSPFTLTEDLGPEIYTLFLNTFGDDFNREFQQKCRYCEVKDICLRKNKLFSDY</sequence>
<keyword evidence="3" id="KW-0378">Hydrolase</keyword>
<dbReference type="STRING" id="34097.SAMN02745150_01255"/>
<dbReference type="AlphaFoldDB" id="A0A1I1EUJ9"/>
<dbReference type="GO" id="GO:0004386">
    <property type="term" value="F:helicase activity"/>
    <property type="evidence" value="ECO:0007669"/>
    <property type="project" value="UniProtKB-KW"/>
</dbReference>
<dbReference type="Pfam" id="PF12705">
    <property type="entry name" value="PDDEXK_1"/>
    <property type="match status" value="1"/>
</dbReference>
<evidence type="ECO:0000259" key="2">
    <source>
        <dbReference type="Pfam" id="PF21445"/>
    </source>
</evidence>
<reference evidence="4" key="1">
    <citation type="submission" date="2016-10" db="EMBL/GenBank/DDBJ databases">
        <authorList>
            <person name="Varghese N."/>
            <person name="Submissions S."/>
        </authorList>
    </citation>
    <scope>NUCLEOTIDE SEQUENCE [LARGE SCALE GENOMIC DNA]</scope>
    <source>
        <strain evidence="4">ATCC 43811</strain>
    </source>
</reference>
<keyword evidence="4" id="KW-1185">Reference proteome</keyword>
<feature type="domain" description="PD-(D/E)XK endonuclease-like" evidence="1">
    <location>
        <begin position="741"/>
        <end position="1022"/>
    </location>
</feature>
<name>A0A1I1EUJ9_BREAD</name>
<keyword evidence="3" id="KW-0347">Helicase</keyword>